<dbReference type="OrthoDB" id="5196985at2"/>
<feature type="transmembrane region" description="Helical" evidence="1">
    <location>
        <begin position="60"/>
        <end position="83"/>
    </location>
</feature>
<dbReference type="Proteomes" id="UP000198960">
    <property type="component" value="Unassembled WGS sequence"/>
</dbReference>
<evidence type="ECO:0000313" key="2">
    <source>
        <dbReference type="EMBL" id="SEO90210.1"/>
    </source>
</evidence>
<name>A0A1H8TGI1_9ACTN</name>
<accession>A0A1H8TGI1</accession>
<gene>
    <name evidence="2" type="ORF">SAMN05660991_02251</name>
</gene>
<proteinExistence type="predicted"/>
<dbReference type="EMBL" id="FOEE01000006">
    <property type="protein sequence ID" value="SEO90210.1"/>
    <property type="molecule type" value="Genomic_DNA"/>
</dbReference>
<keyword evidence="3" id="KW-1185">Reference proteome</keyword>
<protein>
    <submittedName>
        <fullName evidence="2">Uncharacterized protein</fullName>
    </submittedName>
</protein>
<sequence>MSSSASAAGPGPSGESARKHSAGAFDVRNIIAALIGFYGVVLTVYGVVDSDNGEAATGGVNANLWTGLAMLVFAGAFALWSWLRPIVVDPAEVHAQASGEGTDDGSGAAPH</sequence>
<evidence type="ECO:0000313" key="3">
    <source>
        <dbReference type="Proteomes" id="UP000198960"/>
    </source>
</evidence>
<dbReference type="RefSeq" id="WP_091943103.1">
    <property type="nucleotide sequence ID" value="NZ_FOEE01000006.1"/>
</dbReference>
<dbReference type="STRING" id="673521.SAMN05660991_02251"/>
<keyword evidence="1" id="KW-0812">Transmembrane</keyword>
<evidence type="ECO:0000256" key="1">
    <source>
        <dbReference type="SAM" id="Phobius"/>
    </source>
</evidence>
<keyword evidence="1" id="KW-1133">Transmembrane helix</keyword>
<keyword evidence="1" id="KW-0472">Membrane</keyword>
<feature type="transmembrane region" description="Helical" evidence="1">
    <location>
        <begin position="30"/>
        <end position="48"/>
    </location>
</feature>
<reference evidence="3" key="1">
    <citation type="submission" date="2016-10" db="EMBL/GenBank/DDBJ databases">
        <authorList>
            <person name="Varghese N."/>
            <person name="Submissions S."/>
        </authorList>
    </citation>
    <scope>NUCLEOTIDE SEQUENCE [LARGE SCALE GENOMIC DNA]</scope>
    <source>
        <strain evidence="3">DSM 45413</strain>
    </source>
</reference>
<organism evidence="2 3">
    <name type="scientific">Trujillonella endophytica</name>
    <dbReference type="NCBI Taxonomy" id="673521"/>
    <lineage>
        <taxon>Bacteria</taxon>
        <taxon>Bacillati</taxon>
        <taxon>Actinomycetota</taxon>
        <taxon>Actinomycetes</taxon>
        <taxon>Geodermatophilales</taxon>
        <taxon>Geodermatophilaceae</taxon>
        <taxon>Trujillonella</taxon>
    </lineage>
</organism>
<dbReference type="AlphaFoldDB" id="A0A1H8TGI1"/>